<evidence type="ECO:0008006" key="15">
    <source>
        <dbReference type="Google" id="ProtNLM"/>
    </source>
</evidence>
<evidence type="ECO:0000313" key="14">
    <source>
        <dbReference type="Proteomes" id="UP001630127"/>
    </source>
</evidence>
<dbReference type="Proteomes" id="UP001630127">
    <property type="component" value="Unassembled WGS sequence"/>
</dbReference>
<evidence type="ECO:0000256" key="7">
    <source>
        <dbReference type="ARBA" id="ARBA00023002"/>
    </source>
</evidence>
<keyword evidence="5 11" id="KW-0479">Metal-binding</keyword>
<keyword evidence="3 11" id="KW-0349">Heme</keyword>
<dbReference type="InterPro" id="IPR002401">
    <property type="entry name" value="Cyt_P450_E_grp-I"/>
</dbReference>
<keyword evidence="10" id="KW-0472">Membrane</keyword>
<dbReference type="Gene3D" id="1.10.630.10">
    <property type="entry name" value="Cytochrome P450"/>
    <property type="match status" value="1"/>
</dbReference>
<dbReference type="PROSITE" id="PS00086">
    <property type="entry name" value="CYTOCHROME_P450"/>
    <property type="match status" value="1"/>
</dbReference>
<evidence type="ECO:0000256" key="12">
    <source>
        <dbReference type="RuleBase" id="RU000461"/>
    </source>
</evidence>
<reference evidence="13 14" key="1">
    <citation type="submission" date="2024-11" db="EMBL/GenBank/DDBJ databases">
        <title>A near-complete genome assembly of Cinchona calisaya.</title>
        <authorList>
            <person name="Lian D.C."/>
            <person name="Zhao X.W."/>
            <person name="Wei L."/>
        </authorList>
    </citation>
    <scope>NUCLEOTIDE SEQUENCE [LARGE SCALE GENOMIC DNA]</scope>
    <source>
        <tissue evidence="13">Nenye</tissue>
    </source>
</reference>
<dbReference type="InterPro" id="IPR001128">
    <property type="entry name" value="Cyt_P450"/>
</dbReference>
<keyword evidence="8 11" id="KW-0408">Iron</keyword>
<dbReference type="EMBL" id="JBJUIK010000011">
    <property type="protein sequence ID" value="KAL3514399.1"/>
    <property type="molecule type" value="Genomic_DNA"/>
</dbReference>
<evidence type="ECO:0000256" key="10">
    <source>
        <dbReference type="ARBA" id="ARBA00023136"/>
    </source>
</evidence>
<evidence type="ECO:0000313" key="13">
    <source>
        <dbReference type="EMBL" id="KAL3514399.1"/>
    </source>
</evidence>
<comment type="subcellular location">
    <subcellularLocation>
        <location evidence="1">Membrane</location>
        <topology evidence="1">Single-pass membrane protein</topology>
    </subcellularLocation>
</comment>
<evidence type="ECO:0000256" key="4">
    <source>
        <dbReference type="ARBA" id="ARBA00022692"/>
    </source>
</evidence>
<dbReference type="Pfam" id="PF00067">
    <property type="entry name" value="p450"/>
    <property type="match status" value="1"/>
</dbReference>
<comment type="similarity">
    <text evidence="2 12">Belongs to the cytochrome P450 family.</text>
</comment>
<dbReference type="PANTHER" id="PTHR47947">
    <property type="entry name" value="CYTOCHROME P450 82C3-RELATED"/>
    <property type="match status" value="1"/>
</dbReference>
<evidence type="ECO:0000256" key="11">
    <source>
        <dbReference type="PIRSR" id="PIRSR602401-1"/>
    </source>
</evidence>
<dbReference type="InterPro" id="IPR050651">
    <property type="entry name" value="Plant_Cytochrome_P450_Monoox"/>
</dbReference>
<dbReference type="InterPro" id="IPR036396">
    <property type="entry name" value="Cyt_P450_sf"/>
</dbReference>
<accession>A0ABD2Z5P3</accession>
<comment type="caution">
    <text evidence="13">The sequence shown here is derived from an EMBL/GenBank/DDBJ whole genome shotgun (WGS) entry which is preliminary data.</text>
</comment>
<gene>
    <name evidence="13" type="ORF">ACH5RR_027116</name>
</gene>
<keyword evidence="7 12" id="KW-0560">Oxidoreductase</keyword>
<evidence type="ECO:0000256" key="2">
    <source>
        <dbReference type="ARBA" id="ARBA00010617"/>
    </source>
</evidence>
<dbReference type="PRINTS" id="PR00385">
    <property type="entry name" value="P450"/>
</dbReference>
<dbReference type="GO" id="GO:0004497">
    <property type="term" value="F:monooxygenase activity"/>
    <property type="evidence" value="ECO:0007669"/>
    <property type="project" value="UniProtKB-KW"/>
</dbReference>
<keyword evidence="6" id="KW-1133">Transmembrane helix</keyword>
<dbReference type="PANTHER" id="PTHR47947:SF62">
    <property type="entry name" value="CYTOCHROME P450, FAMILY 81, SUBFAMILY D, POLYPEPTIDE 5"/>
    <property type="match status" value="1"/>
</dbReference>
<keyword evidence="14" id="KW-1185">Reference proteome</keyword>
<protein>
    <recommendedName>
        <fullName evidence="15">Cytochrome P450</fullName>
    </recommendedName>
</protein>
<sequence>MALYINWKLGAKYSCTQSSVVVISSPSAFEECFTTNDIIFANRPRFLVGKHLNYNSTTVGAAPYGPLWRNLRRVTALELFSTTRLNMFLCIREEEVKLLMKNLYQRSCQSFVKVEMKTRLSELSFNIIMRIVTGKRYFGDQVENNEQAKQFRDTMKEMFELSGASNPGDFLPILQWIDYQNIEKRMLKLQKSSDEVLHGLIDDCRNKCRHSNQEVAGRKTIIESLLSMQEVEPEFYTDEIIKGIILILLMGGTDTSAVTIEWSLSLLLNHPDVLTKARLELDNSIGQDRLVEESDLPNLTYIQAIVNETLRLFPAVPVLTPHESSAECYIGGYYVPSNTMLLVNAWAIHRDPELWDDPTSFKPERFEGLEADAYKLKLIPFGMGRRGCPGAVLANRVVALTLAALIQCFDWERVGQELVDMTEGSGLTMPKAKPLEAMFRASEKMIKILKEL</sequence>
<dbReference type="SUPFAM" id="SSF48264">
    <property type="entry name" value="Cytochrome P450"/>
    <property type="match status" value="1"/>
</dbReference>
<comment type="cofactor">
    <cofactor evidence="11">
        <name>heme</name>
        <dbReference type="ChEBI" id="CHEBI:30413"/>
    </cofactor>
</comment>
<keyword evidence="4" id="KW-0812">Transmembrane</keyword>
<keyword evidence="9 12" id="KW-0503">Monooxygenase</keyword>
<name>A0ABD2Z5P3_9GENT</name>
<feature type="binding site" description="axial binding residue" evidence="11">
    <location>
        <position position="388"/>
    </location>
    <ligand>
        <name>heme</name>
        <dbReference type="ChEBI" id="CHEBI:30413"/>
    </ligand>
    <ligandPart>
        <name>Fe</name>
        <dbReference type="ChEBI" id="CHEBI:18248"/>
    </ligandPart>
</feature>
<dbReference type="FunFam" id="1.10.630.10:FF:000081">
    <property type="entry name" value="Cytochrome P450 CYP81N5"/>
    <property type="match status" value="1"/>
</dbReference>
<dbReference type="CDD" id="cd20653">
    <property type="entry name" value="CYP81"/>
    <property type="match status" value="1"/>
</dbReference>
<evidence type="ECO:0000256" key="5">
    <source>
        <dbReference type="ARBA" id="ARBA00022723"/>
    </source>
</evidence>
<evidence type="ECO:0000256" key="3">
    <source>
        <dbReference type="ARBA" id="ARBA00022617"/>
    </source>
</evidence>
<dbReference type="InterPro" id="IPR017972">
    <property type="entry name" value="Cyt_P450_CS"/>
</dbReference>
<evidence type="ECO:0000256" key="6">
    <source>
        <dbReference type="ARBA" id="ARBA00022989"/>
    </source>
</evidence>
<organism evidence="13 14">
    <name type="scientific">Cinchona calisaya</name>
    <dbReference type="NCBI Taxonomy" id="153742"/>
    <lineage>
        <taxon>Eukaryota</taxon>
        <taxon>Viridiplantae</taxon>
        <taxon>Streptophyta</taxon>
        <taxon>Embryophyta</taxon>
        <taxon>Tracheophyta</taxon>
        <taxon>Spermatophyta</taxon>
        <taxon>Magnoliopsida</taxon>
        <taxon>eudicotyledons</taxon>
        <taxon>Gunneridae</taxon>
        <taxon>Pentapetalae</taxon>
        <taxon>asterids</taxon>
        <taxon>lamiids</taxon>
        <taxon>Gentianales</taxon>
        <taxon>Rubiaceae</taxon>
        <taxon>Cinchonoideae</taxon>
        <taxon>Cinchoneae</taxon>
        <taxon>Cinchona</taxon>
    </lineage>
</organism>
<evidence type="ECO:0000256" key="8">
    <source>
        <dbReference type="ARBA" id="ARBA00023004"/>
    </source>
</evidence>
<dbReference type="PRINTS" id="PR00463">
    <property type="entry name" value="EP450I"/>
</dbReference>
<dbReference type="GO" id="GO:0016020">
    <property type="term" value="C:membrane"/>
    <property type="evidence" value="ECO:0007669"/>
    <property type="project" value="UniProtKB-SubCell"/>
</dbReference>
<dbReference type="GO" id="GO:0046872">
    <property type="term" value="F:metal ion binding"/>
    <property type="evidence" value="ECO:0007669"/>
    <property type="project" value="UniProtKB-KW"/>
</dbReference>
<evidence type="ECO:0000256" key="1">
    <source>
        <dbReference type="ARBA" id="ARBA00004167"/>
    </source>
</evidence>
<evidence type="ECO:0000256" key="9">
    <source>
        <dbReference type="ARBA" id="ARBA00023033"/>
    </source>
</evidence>
<proteinExistence type="inferred from homology"/>
<dbReference type="AlphaFoldDB" id="A0ABD2Z5P3"/>